<comment type="caution">
    <text evidence="9">The sequence shown here is derived from an EMBL/GenBank/DDBJ whole genome shotgun (WGS) entry which is preliminary data.</text>
</comment>
<accession>A0ABY2FLX3</accession>
<evidence type="ECO:0000256" key="3">
    <source>
        <dbReference type="ARBA" id="ARBA00022475"/>
    </source>
</evidence>
<feature type="transmembrane region" description="Helical" evidence="7">
    <location>
        <begin position="81"/>
        <end position="101"/>
    </location>
</feature>
<comment type="subcellular location">
    <subcellularLocation>
        <location evidence="1 7">Cell membrane</location>
        <topology evidence="1 7">Multi-pass membrane protein</topology>
    </subcellularLocation>
</comment>
<gene>
    <name evidence="9" type="ORF">EV137_1087</name>
</gene>
<dbReference type="CDD" id="cd06261">
    <property type="entry name" value="TM_PBP2"/>
    <property type="match status" value="1"/>
</dbReference>
<evidence type="ECO:0000259" key="8">
    <source>
        <dbReference type="PROSITE" id="PS50928"/>
    </source>
</evidence>
<dbReference type="RefSeq" id="WP_238175101.1">
    <property type="nucleotide sequence ID" value="NZ_SODU01000001.1"/>
</dbReference>
<dbReference type="InterPro" id="IPR000515">
    <property type="entry name" value="MetI-like"/>
</dbReference>
<evidence type="ECO:0000256" key="5">
    <source>
        <dbReference type="ARBA" id="ARBA00022989"/>
    </source>
</evidence>
<evidence type="ECO:0000256" key="2">
    <source>
        <dbReference type="ARBA" id="ARBA00022448"/>
    </source>
</evidence>
<name>A0ABY2FLX3_9ACTN</name>
<keyword evidence="5 7" id="KW-1133">Transmembrane helix</keyword>
<keyword evidence="3" id="KW-1003">Cell membrane</keyword>
<feature type="transmembrane region" description="Helical" evidence="7">
    <location>
        <begin position="21"/>
        <end position="44"/>
    </location>
</feature>
<feature type="transmembrane region" description="Helical" evidence="7">
    <location>
        <begin position="189"/>
        <end position="211"/>
    </location>
</feature>
<dbReference type="Proteomes" id="UP000295060">
    <property type="component" value="Unassembled WGS sequence"/>
</dbReference>
<keyword evidence="10" id="KW-1185">Reference proteome</keyword>
<protein>
    <submittedName>
        <fullName evidence="9">NitT/TauT family transport system permease protein</fullName>
    </submittedName>
</protein>
<keyword evidence="2 7" id="KW-0813">Transport</keyword>
<dbReference type="Pfam" id="PF00528">
    <property type="entry name" value="BPD_transp_1"/>
    <property type="match status" value="1"/>
</dbReference>
<feature type="transmembrane region" description="Helical" evidence="7">
    <location>
        <begin position="231"/>
        <end position="258"/>
    </location>
</feature>
<keyword evidence="6 7" id="KW-0472">Membrane</keyword>
<comment type="similarity">
    <text evidence="7">Belongs to the binding-protein-dependent transport system permease family.</text>
</comment>
<dbReference type="SUPFAM" id="SSF161098">
    <property type="entry name" value="MetI-like"/>
    <property type="match status" value="1"/>
</dbReference>
<reference evidence="9 10" key="1">
    <citation type="submission" date="2019-03" db="EMBL/GenBank/DDBJ databases">
        <title>Genomic Encyclopedia of Type Strains, Phase III (KMG-III): the genomes of soil and plant-associated and newly described type strains.</title>
        <authorList>
            <person name="Whitman W."/>
        </authorList>
    </citation>
    <scope>NUCLEOTIDE SEQUENCE [LARGE SCALE GENOMIC DNA]</scope>
    <source>
        <strain evidence="9 10">VKMAc-2574</strain>
    </source>
</reference>
<proteinExistence type="inferred from homology"/>
<organism evidence="9 10">
    <name type="scientific">Kribbella pratensis</name>
    <dbReference type="NCBI Taxonomy" id="2512112"/>
    <lineage>
        <taxon>Bacteria</taxon>
        <taxon>Bacillati</taxon>
        <taxon>Actinomycetota</taxon>
        <taxon>Actinomycetes</taxon>
        <taxon>Propionibacteriales</taxon>
        <taxon>Kribbellaceae</taxon>
        <taxon>Kribbella</taxon>
    </lineage>
</organism>
<dbReference type="Gene3D" id="1.10.3720.10">
    <property type="entry name" value="MetI-like"/>
    <property type="match status" value="1"/>
</dbReference>
<dbReference type="EMBL" id="SODU01000001">
    <property type="protein sequence ID" value="TDW93794.1"/>
    <property type="molecule type" value="Genomic_DNA"/>
</dbReference>
<evidence type="ECO:0000313" key="9">
    <source>
        <dbReference type="EMBL" id="TDW93794.1"/>
    </source>
</evidence>
<dbReference type="PANTHER" id="PTHR30151">
    <property type="entry name" value="ALKANE SULFONATE ABC TRANSPORTER-RELATED, MEMBRANE SUBUNIT"/>
    <property type="match status" value="1"/>
</dbReference>
<feature type="transmembrane region" description="Helical" evidence="7">
    <location>
        <begin position="108"/>
        <end position="130"/>
    </location>
</feature>
<sequence>MTTRRRMPKRTWLTDSPVAAVVLPIIGLAAAIGLWWGATVAFSIQPYLLPSPWDVVVKFFEQPGYLLQETGTSLLETIEGFLLAIVIGVPIALVIVRSVILERLAYPLLLMVNSIPKVAIAPLLVIWMGFGQWPKVVMVLLMCFFPIVISTAQGMKSTPTELVELMRSLNASRAQEFFKLRLRYAMPQIFTGFKVAISLAVIGSVISEFVGATKGLGYVIQQSGASADTTLAFAAITLLSVMSIVLFYALVLLEHWLLPWAQEKR</sequence>
<feature type="transmembrane region" description="Helical" evidence="7">
    <location>
        <begin position="136"/>
        <end position="155"/>
    </location>
</feature>
<evidence type="ECO:0000256" key="7">
    <source>
        <dbReference type="RuleBase" id="RU363032"/>
    </source>
</evidence>
<evidence type="ECO:0000256" key="6">
    <source>
        <dbReference type="ARBA" id="ARBA00023136"/>
    </source>
</evidence>
<evidence type="ECO:0000256" key="1">
    <source>
        <dbReference type="ARBA" id="ARBA00004651"/>
    </source>
</evidence>
<dbReference type="PROSITE" id="PS50928">
    <property type="entry name" value="ABC_TM1"/>
    <property type="match status" value="1"/>
</dbReference>
<feature type="domain" description="ABC transmembrane type-1" evidence="8">
    <location>
        <begin position="70"/>
        <end position="254"/>
    </location>
</feature>
<evidence type="ECO:0000313" key="10">
    <source>
        <dbReference type="Proteomes" id="UP000295060"/>
    </source>
</evidence>
<evidence type="ECO:0000256" key="4">
    <source>
        <dbReference type="ARBA" id="ARBA00022692"/>
    </source>
</evidence>
<dbReference type="InterPro" id="IPR035906">
    <property type="entry name" value="MetI-like_sf"/>
</dbReference>
<keyword evidence="4 7" id="KW-0812">Transmembrane</keyword>
<dbReference type="PANTHER" id="PTHR30151:SF20">
    <property type="entry name" value="ABC TRANSPORTER PERMEASE PROTEIN HI_0355-RELATED"/>
    <property type="match status" value="1"/>
</dbReference>